<evidence type="ECO:0000313" key="1">
    <source>
        <dbReference type="EMBL" id="GAA2457168.1"/>
    </source>
</evidence>
<dbReference type="Pfam" id="PF20062">
    <property type="entry name" value="DUF6461"/>
    <property type="match status" value="1"/>
</dbReference>
<keyword evidence="2" id="KW-1185">Reference proteome</keyword>
<proteinExistence type="predicted"/>
<dbReference type="InterPro" id="IPR045592">
    <property type="entry name" value="DUF6461"/>
</dbReference>
<comment type="caution">
    <text evidence="1">The sequence shown here is derived from an EMBL/GenBank/DDBJ whole genome shotgun (WGS) entry which is preliminary data.</text>
</comment>
<dbReference type="EMBL" id="BAAARW010000046">
    <property type="protein sequence ID" value="GAA2457168.1"/>
    <property type="molecule type" value="Genomic_DNA"/>
</dbReference>
<dbReference type="Proteomes" id="UP001501231">
    <property type="component" value="Unassembled WGS sequence"/>
</dbReference>
<protein>
    <submittedName>
        <fullName evidence="1">Uncharacterized protein</fullName>
    </submittedName>
</protein>
<organism evidence="1 2">
    <name type="scientific">Actinomadura vinacea</name>
    <dbReference type="NCBI Taxonomy" id="115336"/>
    <lineage>
        <taxon>Bacteria</taxon>
        <taxon>Bacillati</taxon>
        <taxon>Actinomycetota</taxon>
        <taxon>Actinomycetes</taxon>
        <taxon>Streptosporangiales</taxon>
        <taxon>Thermomonosporaceae</taxon>
        <taxon>Actinomadura</taxon>
    </lineage>
</organism>
<gene>
    <name evidence="1" type="ORF">GCM10010191_91090</name>
</gene>
<name>A0ABN3KDZ6_9ACTN</name>
<dbReference type="RefSeq" id="WP_344598073.1">
    <property type="nucleotide sequence ID" value="NZ_BAAARW010000046.1"/>
</dbReference>
<sequence length="220" mass="23484">MNVSDIWQHPVMAATAADYAWFEERFPDLAEAYCLTLVRGLSPPQVLARLGARTNGPHVTGIERLPALDLPAAEQLIAVTLIEDVQTGTGTAGTGPPRRWALAVEPNGRLGVTEEAIVPLSAGTRLVSHFSDINAIDRFYWLEDGEVRLTFQPPSPGHREGQAPDEPLEAMRTAGFDIDGGDPASSVAAAFALAEHLTGVRVTPETLSESSFLCGVAPHP</sequence>
<evidence type="ECO:0000313" key="2">
    <source>
        <dbReference type="Proteomes" id="UP001501231"/>
    </source>
</evidence>
<accession>A0ABN3KDZ6</accession>
<reference evidence="1 2" key="1">
    <citation type="journal article" date="2019" name="Int. J. Syst. Evol. Microbiol.">
        <title>The Global Catalogue of Microorganisms (GCM) 10K type strain sequencing project: providing services to taxonomists for standard genome sequencing and annotation.</title>
        <authorList>
            <consortium name="The Broad Institute Genomics Platform"/>
            <consortium name="The Broad Institute Genome Sequencing Center for Infectious Disease"/>
            <person name="Wu L."/>
            <person name="Ma J."/>
        </authorList>
    </citation>
    <scope>NUCLEOTIDE SEQUENCE [LARGE SCALE GENOMIC DNA]</scope>
    <source>
        <strain evidence="1 2">JCM 3325</strain>
    </source>
</reference>